<name>A0ACC3D0D7_9PEZI</name>
<organism evidence="1 2">
    <name type="scientific">Coniosporium uncinatum</name>
    <dbReference type="NCBI Taxonomy" id="93489"/>
    <lineage>
        <taxon>Eukaryota</taxon>
        <taxon>Fungi</taxon>
        <taxon>Dikarya</taxon>
        <taxon>Ascomycota</taxon>
        <taxon>Pezizomycotina</taxon>
        <taxon>Dothideomycetes</taxon>
        <taxon>Dothideomycetes incertae sedis</taxon>
        <taxon>Coniosporium</taxon>
    </lineage>
</organism>
<feature type="non-terminal residue" evidence="1">
    <location>
        <position position="83"/>
    </location>
</feature>
<sequence length="83" mass="9100">MRHYNYQDYIGHFLSNPVLFFYQIIQLVLDRIFAPTPPPPGAKLSRPKIAVIGAGLTGVSAASHCVGHGFETTIFEAGDRKAL</sequence>
<reference evidence="1" key="1">
    <citation type="submission" date="2024-09" db="EMBL/GenBank/DDBJ databases">
        <title>Black Yeasts Isolated from many extreme environments.</title>
        <authorList>
            <person name="Coleine C."/>
            <person name="Stajich J.E."/>
            <person name="Selbmann L."/>
        </authorList>
    </citation>
    <scope>NUCLEOTIDE SEQUENCE</scope>
    <source>
        <strain evidence="1">CCFEE 5737</strain>
    </source>
</reference>
<accession>A0ACC3D0D7</accession>
<keyword evidence="2" id="KW-1185">Reference proteome</keyword>
<proteinExistence type="predicted"/>
<dbReference type="Proteomes" id="UP001186974">
    <property type="component" value="Unassembled WGS sequence"/>
</dbReference>
<protein>
    <submittedName>
        <fullName evidence="1">Uncharacterized protein</fullName>
    </submittedName>
</protein>
<evidence type="ECO:0000313" key="2">
    <source>
        <dbReference type="Proteomes" id="UP001186974"/>
    </source>
</evidence>
<gene>
    <name evidence="1" type="ORF">LTS18_009885</name>
</gene>
<evidence type="ECO:0000313" key="1">
    <source>
        <dbReference type="EMBL" id="KAK3059865.1"/>
    </source>
</evidence>
<dbReference type="EMBL" id="JAWDJW010009050">
    <property type="protein sequence ID" value="KAK3059865.1"/>
    <property type="molecule type" value="Genomic_DNA"/>
</dbReference>
<comment type="caution">
    <text evidence="1">The sequence shown here is derived from an EMBL/GenBank/DDBJ whole genome shotgun (WGS) entry which is preliminary data.</text>
</comment>